<evidence type="ECO:0000256" key="1">
    <source>
        <dbReference type="SAM" id="MobiDB-lite"/>
    </source>
</evidence>
<name>A0A401S5F8_CHIPU</name>
<organism evidence="2 3">
    <name type="scientific">Chiloscyllium punctatum</name>
    <name type="common">Brownbanded bambooshark</name>
    <name type="synonym">Hemiscyllium punctatum</name>
    <dbReference type="NCBI Taxonomy" id="137246"/>
    <lineage>
        <taxon>Eukaryota</taxon>
        <taxon>Metazoa</taxon>
        <taxon>Chordata</taxon>
        <taxon>Craniata</taxon>
        <taxon>Vertebrata</taxon>
        <taxon>Chondrichthyes</taxon>
        <taxon>Elasmobranchii</taxon>
        <taxon>Galeomorphii</taxon>
        <taxon>Galeoidea</taxon>
        <taxon>Orectolobiformes</taxon>
        <taxon>Hemiscylliidae</taxon>
        <taxon>Chiloscyllium</taxon>
    </lineage>
</organism>
<protein>
    <submittedName>
        <fullName evidence="2">Uncharacterized protein</fullName>
    </submittedName>
</protein>
<evidence type="ECO:0000313" key="2">
    <source>
        <dbReference type="EMBL" id="GCC25608.1"/>
    </source>
</evidence>
<keyword evidence="3" id="KW-1185">Reference proteome</keyword>
<dbReference type="Proteomes" id="UP000287033">
    <property type="component" value="Unassembled WGS sequence"/>
</dbReference>
<accession>A0A401S5F8</accession>
<reference evidence="2 3" key="1">
    <citation type="journal article" date="2018" name="Nat. Ecol. Evol.">
        <title>Shark genomes provide insights into elasmobranch evolution and the origin of vertebrates.</title>
        <authorList>
            <person name="Hara Y"/>
            <person name="Yamaguchi K"/>
            <person name="Onimaru K"/>
            <person name="Kadota M"/>
            <person name="Koyanagi M"/>
            <person name="Keeley SD"/>
            <person name="Tatsumi K"/>
            <person name="Tanaka K"/>
            <person name="Motone F"/>
            <person name="Kageyama Y"/>
            <person name="Nozu R"/>
            <person name="Adachi N"/>
            <person name="Nishimura O"/>
            <person name="Nakagawa R"/>
            <person name="Tanegashima C"/>
            <person name="Kiyatake I"/>
            <person name="Matsumoto R"/>
            <person name="Murakumo K"/>
            <person name="Nishida K"/>
            <person name="Terakita A"/>
            <person name="Kuratani S"/>
            <person name="Sato K"/>
            <person name="Hyodo S Kuraku.S."/>
        </authorList>
    </citation>
    <scope>NUCLEOTIDE SEQUENCE [LARGE SCALE GENOMIC DNA]</scope>
</reference>
<dbReference type="EMBL" id="BEZZ01000092">
    <property type="protein sequence ID" value="GCC25608.1"/>
    <property type="molecule type" value="Genomic_DNA"/>
</dbReference>
<dbReference type="AlphaFoldDB" id="A0A401S5F8"/>
<evidence type="ECO:0000313" key="3">
    <source>
        <dbReference type="Proteomes" id="UP000287033"/>
    </source>
</evidence>
<proteinExistence type="predicted"/>
<feature type="compositionally biased region" description="Polar residues" evidence="1">
    <location>
        <begin position="24"/>
        <end position="39"/>
    </location>
</feature>
<sequence>MPKGKGASKQQQYGHSPAGPGIPETTSPEPSGDLTDSQELTAAMERLTLKVGAAIEEIRGEIRGQIQPIASMLQKHEQEIQGLGERLEEEEG</sequence>
<feature type="region of interest" description="Disordered" evidence="1">
    <location>
        <begin position="1"/>
        <end position="39"/>
    </location>
</feature>
<gene>
    <name evidence="2" type="ORF">chiPu_0004019</name>
</gene>
<comment type="caution">
    <text evidence="2">The sequence shown here is derived from an EMBL/GenBank/DDBJ whole genome shotgun (WGS) entry which is preliminary data.</text>
</comment>